<evidence type="ECO:0000259" key="3">
    <source>
        <dbReference type="PROSITE" id="PS50110"/>
    </source>
</evidence>
<dbReference type="SUPFAM" id="SSF52172">
    <property type="entry name" value="CheY-like"/>
    <property type="match status" value="1"/>
</dbReference>
<name>A0A0G3EL74_9BURK</name>
<gene>
    <name evidence="4" type="ORF">ABW99_05225</name>
</gene>
<keyword evidence="1 2" id="KW-0597">Phosphoprotein</keyword>
<keyword evidence="5" id="KW-1185">Reference proteome</keyword>
<reference evidence="5" key="1">
    <citation type="submission" date="2015-06" db="EMBL/GenBank/DDBJ databases">
        <authorList>
            <person name="Lim Y.L."/>
            <person name="Ee R."/>
            <person name="Yong D."/>
            <person name="How K.Y."/>
            <person name="Yin W.F."/>
            <person name="Chan K.G."/>
        </authorList>
    </citation>
    <scope>NUCLEOTIDE SEQUENCE [LARGE SCALE GENOMIC DNA]</scope>
    <source>
        <strain evidence="5">DSM 25325</strain>
    </source>
</reference>
<proteinExistence type="predicted"/>
<dbReference type="InterPro" id="IPR050595">
    <property type="entry name" value="Bact_response_regulator"/>
</dbReference>
<evidence type="ECO:0000313" key="4">
    <source>
        <dbReference type="EMBL" id="AKJ67715.1"/>
    </source>
</evidence>
<dbReference type="InterPro" id="IPR011006">
    <property type="entry name" value="CheY-like_superfamily"/>
</dbReference>
<dbReference type="PATRIC" id="fig|445709.3.peg.1126"/>
<dbReference type="KEGG" id="ptx:ABW99_05225"/>
<dbReference type="STRING" id="445709.ABW99_05225"/>
<dbReference type="GO" id="GO:0000160">
    <property type="term" value="P:phosphorelay signal transduction system"/>
    <property type="evidence" value="ECO:0007669"/>
    <property type="project" value="InterPro"/>
</dbReference>
<dbReference type="InterPro" id="IPR001789">
    <property type="entry name" value="Sig_transdc_resp-reg_receiver"/>
</dbReference>
<dbReference type="SMART" id="SM00448">
    <property type="entry name" value="REC"/>
    <property type="match status" value="1"/>
</dbReference>
<dbReference type="PROSITE" id="PS50110">
    <property type="entry name" value="RESPONSE_REGULATORY"/>
    <property type="match status" value="1"/>
</dbReference>
<evidence type="ECO:0000256" key="1">
    <source>
        <dbReference type="ARBA" id="ARBA00022553"/>
    </source>
</evidence>
<evidence type="ECO:0000313" key="5">
    <source>
        <dbReference type="Proteomes" id="UP000036700"/>
    </source>
</evidence>
<feature type="domain" description="Response regulatory" evidence="3">
    <location>
        <begin position="10"/>
        <end position="126"/>
    </location>
</feature>
<dbReference type="EMBL" id="CP011568">
    <property type="protein sequence ID" value="AKJ67715.1"/>
    <property type="molecule type" value="Genomic_DNA"/>
</dbReference>
<organism evidence="4 5">
    <name type="scientific">Pandoraea thiooxydans</name>
    <dbReference type="NCBI Taxonomy" id="445709"/>
    <lineage>
        <taxon>Bacteria</taxon>
        <taxon>Pseudomonadati</taxon>
        <taxon>Pseudomonadota</taxon>
        <taxon>Betaproteobacteria</taxon>
        <taxon>Burkholderiales</taxon>
        <taxon>Burkholderiaceae</taxon>
        <taxon>Pandoraea</taxon>
    </lineage>
</organism>
<dbReference type="InterPro" id="IPR058245">
    <property type="entry name" value="NreC/VraR/RcsB-like_REC"/>
</dbReference>
<dbReference type="AlphaFoldDB" id="A0A0G3EL74"/>
<sequence>MKSCLSPKYQVYLVEDSALIRERLLTRLAALPLVHVIGFATSVREAIEGIDGHKPDAVILDLKLTDGTGLTVLKHLKEHLPGVLVIVLTNYAVPYIQDICMKGGAAFFLDKTAELGRLLEIVQTLSTQQKQ</sequence>
<dbReference type="Gene3D" id="3.40.50.2300">
    <property type="match status" value="1"/>
</dbReference>
<dbReference type="CDD" id="cd17535">
    <property type="entry name" value="REC_NarL-like"/>
    <property type="match status" value="1"/>
</dbReference>
<accession>A0A0G3EL74</accession>
<dbReference type="Proteomes" id="UP000036700">
    <property type="component" value="Chromosome"/>
</dbReference>
<evidence type="ECO:0000256" key="2">
    <source>
        <dbReference type="PROSITE-ProRule" id="PRU00169"/>
    </source>
</evidence>
<dbReference type="PANTHER" id="PTHR44591:SF3">
    <property type="entry name" value="RESPONSE REGULATORY DOMAIN-CONTAINING PROTEIN"/>
    <property type="match status" value="1"/>
</dbReference>
<dbReference type="RefSeq" id="WP_047213418.1">
    <property type="nucleotide sequence ID" value="NZ_CP011568.3"/>
</dbReference>
<feature type="modified residue" description="4-aspartylphosphate" evidence="2">
    <location>
        <position position="61"/>
    </location>
</feature>
<dbReference type="PANTHER" id="PTHR44591">
    <property type="entry name" value="STRESS RESPONSE REGULATOR PROTEIN 1"/>
    <property type="match status" value="1"/>
</dbReference>
<protein>
    <recommendedName>
        <fullName evidence="3">Response regulatory domain-containing protein</fullName>
    </recommendedName>
</protein>
<dbReference type="Pfam" id="PF00072">
    <property type="entry name" value="Response_reg"/>
    <property type="match status" value="1"/>
</dbReference>